<proteinExistence type="predicted"/>
<protein>
    <submittedName>
        <fullName evidence="2">Uncharacterized protein</fullName>
    </submittedName>
</protein>
<dbReference type="KEGG" id="iag:Igag_1549"/>
<organism evidence="2 3">
    <name type="scientific">Ignisphaera aggregans (strain DSM 17230 / JCM 13409 / AQ1.S1)</name>
    <dbReference type="NCBI Taxonomy" id="583356"/>
    <lineage>
        <taxon>Archaea</taxon>
        <taxon>Thermoproteota</taxon>
        <taxon>Thermoprotei</taxon>
        <taxon>Desulfurococcales</taxon>
        <taxon>Desulfurococcaceae</taxon>
        <taxon>Ignisphaera</taxon>
    </lineage>
</organism>
<sequence length="78" mass="9127">MYLVINNIDLYTSYTLLLMPHTYIEFLAYTITLTTSLRIMFNLFRRKTEKADILIDVIIVLLSYLLLFISSVIESMGI</sequence>
<dbReference type="EMBL" id="CP002098">
    <property type="protein sequence ID" value="ADM28351.1"/>
    <property type="molecule type" value="Genomic_DNA"/>
</dbReference>
<dbReference type="Proteomes" id="UP000001304">
    <property type="component" value="Chromosome"/>
</dbReference>
<evidence type="ECO:0000313" key="3">
    <source>
        <dbReference type="Proteomes" id="UP000001304"/>
    </source>
</evidence>
<dbReference type="AlphaFoldDB" id="E0SR97"/>
<keyword evidence="1" id="KW-0472">Membrane</keyword>
<evidence type="ECO:0000256" key="1">
    <source>
        <dbReference type="SAM" id="Phobius"/>
    </source>
</evidence>
<feature type="transmembrane region" description="Helical" evidence="1">
    <location>
        <begin position="20"/>
        <end position="41"/>
    </location>
</feature>
<keyword evidence="1" id="KW-1133">Transmembrane helix</keyword>
<evidence type="ECO:0000313" key="2">
    <source>
        <dbReference type="EMBL" id="ADM28351.1"/>
    </source>
</evidence>
<dbReference type="HOGENOM" id="CLU_2613568_0_0_2"/>
<keyword evidence="3" id="KW-1185">Reference proteome</keyword>
<keyword evidence="1" id="KW-0812">Transmembrane</keyword>
<accession>E0SR97</accession>
<feature type="transmembrane region" description="Helical" evidence="1">
    <location>
        <begin position="53"/>
        <end position="73"/>
    </location>
</feature>
<gene>
    <name evidence="2" type="ordered locus">Igag_1549</name>
</gene>
<name>E0SR97_IGNAA</name>
<dbReference type="STRING" id="583356.Igag_1549"/>
<reference evidence="2 3" key="1">
    <citation type="journal article" date="2010" name="Stand. Genomic Sci.">
        <title>Complete genome sequence of Ignisphaera aggregans type strain (AQ1.S1).</title>
        <authorList>
            <person name="Goker M."/>
            <person name="Held B."/>
            <person name="Lapidus A."/>
            <person name="Nolan M."/>
            <person name="Spring S."/>
            <person name="Yasawong M."/>
            <person name="Lucas S."/>
            <person name="Glavina Del Rio T."/>
            <person name="Tice H."/>
            <person name="Cheng J.F."/>
            <person name="Goodwin L."/>
            <person name="Tapia R."/>
            <person name="Pitluck S."/>
            <person name="Liolios K."/>
            <person name="Ivanova N."/>
            <person name="Mavromatis K."/>
            <person name="Mikhailova N."/>
            <person name="Pati A."/>
            <person name="Chen A."/>
            <person name="Palaniappan K."/>
            <person name="Brambilla E."/>
            <person name="Land M."/>
            <person name="Hauser L."/>
            <person name="Chang Y.J."/>
            <person name="Jeffries C.D."/>
            <person name="Brettin T."/>
            <person name="Detter J.C."/>
            <person name="Han C."/>
            <person name="Rohde M."/>
            <person name="Sikorski J."/>
            <person name="Woyke T."/>
            <person name="Bristow J."/>
            <person name="Eisen J.A."/>
            <person name="Markowitz V."/>
            <person name="Hugenholtz P."/>
            <person name="Kyrpides N.C."/>
            <person name="Klenk H.P."/>
        </authorList>
    </citation>
    <scope>NUCLEOTIDE SEQUENCE [LARGE SCALE GENOMIC DNA]</scope>
    <source>
        <strain evidence="3">DSM 17230 / JCM 13409 / AQ1.S1</strain>
    </source>
</reference>
<dbReference type="BioCyc" id="IAGG583356:GHAH-1541-MONOMER"/>